<dbReference type="PROSITE" id="PS50102">
    <property type="entry name" value="RRM"/>
    <property type="match status" value="2"/>
</dbReference>
<dbReference type="GO" id="GO:0000398">
    <property type="term" value="P:mRNA splicing, via spliceosome"/>
    <property type="evidence" value="ECO:0007669"/>
    <property type="project" value="TreeGrafter"/>
</dbReference>
<reference evidence="3" key="1">
    <citation type="submission" date="2020-11" db="EMBL/GenBank/DDBJ databases">
        <authorList>
            <person name="Tran Van P."/>
        </authorList>
    </citation>
    <scope>NUCLEOTIDE SEQUENCE</scope>
</reference>
<keyword evidence="2" id="KW-0694">RNA-binding</keyword>
<dbReference type="PANTHER" id="PTHR48026">
    <property type="entry name" value="HOMOLOGOUS TO DROSOPHILA SQD (SQUID) PROTEIN"/>
    <property type="match status" value="1"/>
</dbReference>
<gene>
    <name evidence="3" type="ORF">CTOB1V02_LOCUS12900</name>
</gene>
<protein>
    <submittedName>
        <fullName evidence="3">Uncharacterized protein</fullName>
    </submittedName>
</protein>
<dbReference type="InterPro" id="IPR012677">
    <property type="entry name" value="Nucleotide-bd_a/b_plait_sf"/>
</dbReference>
<evidence type="ECO:0000256" key="1">
    <source>
        <dbReference type="ARBA" id="ARBA00022737"/>
    </source>
</evidence>
<dbReference type="PANTHER" id="PTHR48026:SF14">
    <property type="entry name" value="HETEROGENEOUS NUCLEAR RIBONUCLEOPROTEIN A1"/>
    <property type="match status" value="1"/>
</dbReference>
<dbReference type="EMBL" id="OB671123">
    <property type="protein sequence ID" value="CAD7235084.1"/>
    <property type="molecule type" value="Genomic_DNA"/>
</dbReference>
<keyword evidence="1" id="KW-0677">Repeat</keyword>
<dbReference type="GO" id="GO:0003730">
    <property type="term" value="F:mRNA 3'-UTR binding"/>
    <property type="evidence" value="ECO:0007669"/>
    <property type="project" value="TreeGrafter"/>
</dbReference>
<organism evidence="3">
    <name type="scientific">Cyprideis torosa</name>
    <dbReference type="NCBI Taxonomy" id="163714"/>
    <lineage>
        <taxon>Eukaryota</taxon>
        <taxon>Metazoa</taxon>
        <taxon>Ecdysozoa</taxon>
        <taxon>Arthropoda</taxon>
        <taxon>Crustacea</taxon>
        <taxon>Oligostraca</taxon>
        <taxon>Ostracoda</taxon>
        <taxon>Podocopa</taxon>
        <taxon>Podocopida</taxon>
        <taxon>Cytherocopina</taxon>
        <taxon>Cytheroidea</taxon>
        <taxon>Cytherideidae</taxon>
        <taxon>Cyprideis</taxon>
    </lineage>
</organism>
<dbReference type="SMART" id="SM00360">
    <property type="entry name" value="RRM"/>
    <property type="match status" value="2"/>
</dbReference>
<evidence type="ECO:0000256" key="2">
    <source>
        <dbReference type="ARBA" id="ARBA00022884"/>
    </source>
</evidence>
<dbReference type="GO" id="GO:0098687">
    <property type="term" value="C:chromosomal region"/>
    <property type="evidence" value="ECO:0007669"/>
    <property type="project" value="UniProtKB-ARBA"/>
</dbReference>
<evidence type="ECO:0000313" key="3">
    <source>
        <dbReference type="EMBL" id="CAD7235084.1"/>
    </source>
</evidence>
<feature type="non-terminal residue" evidence="3">
    <location>
        <position position="1"/>
    </location>
</feature>
<dbReference type="Pfam" id="PF00076">
    <property type="entry name" value="RRM_1"/>
    <property type="match status" value="2"/>
</dbReference>
<accession>A0A7R8ZSQ1</accession>
<dbReference type="SUPFAM" id="SSF54928">
    <property type="entry name" value="RNA-binding domain, RBD"/>
    <property type="match status" value="1"/>
</dbReference>
<dbReference type="InterPro" id="IPR000504">
    <property type="entry name" value="RRM_dom"/>
</dbReference>
<dbReference type="FunFam" id="3.30.70.330:FF:000040">
    <property type="entry name" value="Heterogeneous nuclear ribonucleoprotein A2/B1"/>
    <property type="match status" value="1"/>
</dbReference>
<name>A0A7R8ZSQ1_9CRUS</name>
<dbReference type="Gene3D" id="3.30.70.330">
    <property type="match status" value="2"/>
</dbReference>
<dbReference type="GO" id="GO:0071013">
    <property type="term" value="C:catalytic step 2 spliceosome"/>
    <property type="evidence" value="ECO:0007669"/>
    <property type="project" value="TreeGrafter"/>
</dbReference>
<proteinExistence type="predicted"/>
<dbReference type="AlphaFoldDB" id="A0A7R8ZSQ1"/>
<sequence length="163" mass="18945">MGQERESKRESEQLRKLFVGGLDFRTTDDTLKEYFAKYGEISDVVVMKDPKTRRSRGFGFVTFTESYMVDDVMAARPHRIDSREIEPKRAVPRDSKPESGVTSKRLFVVGIKDDMSEDQVKDYFSQFGRVTTVDFVKERGSDRRRGFGFVEFDDYDPVDKIIL</sequence>
<dbReference type="InterPro" id="IPR035979">
    <property type="entry name" value="RBD_domain_sf"/>
</dbReference>
<dbReference type="OrthoDB" id="1875751at2759"/>